<dbReference type="InterPro" id="IPR002110">
    <property type="entry name" value="Ankyrin_rpt"/>
</dbReference>
<feature type="region of interest" description="Disordered" evidence="4">
    <location>
        <begin position="110"/>
        <end position="146"/>
    </location>
</feature>
<dbReference type="Pfam" id="PF12796">
    <property type="entry name" value="Ank_2"/>
    <property type="match status" value="1"/>
</dbReference>
<accession>A0A8S3R4R3</accession>
<dbReference type="SUPFAM" id="SSF52540">
    <property type="entry name" value="P-loop containing nucleoside triphosphate hydrolases"/>
    <property type="match status" value="1"/>
</dbReference>
<feature type="compositionally biased region" description="Polar residues" evidence="4">
    <location>
        <begin position="161"/>
        <end position="175"/>
    </location>
</feature>
<sequence>MANWDKKLCTAAQEGNLKDVELSLQNGANLENTSRGGGLTPLMWAAWNGHLEVVTYLVSHGSQLEATDMWGMTPLMLAAWRGHLEVVTFLVSHGSQLEATDEDGQTPLMLAAERTPGGGDLPGQSRQSGKTPYDMVTIESYDSEEKKRKKKEVMDFLKTAMSKTSPEVTPDTQSPDPAAPVVENPIGKGQQSAMLNRLLGKGSYESFDMRCMVTGQFSVGKSTLVKLLAGDVIPDGRHPTDGISLVEGRCGLDLETKDWILVDPEAYNALDVVYNKVLMTSLEEEESEPTEKLDQASGTSPTASISSLPLEESKAALSLPLRKSSNVPPTVVQMEMKTRTRMTKEEIRRKMEKVLKSGKYKMKVGRLIFWDFGGQYVYLTTHQTFMTFRALFLVVFDGSKDLHEQVPDVMCFPGQHMTPTPAVFLQYWVNSILTYCKVVYAGIPKILFVATHKDKVPRENVETRREELYSGIEELFKDHEGQHHLVHRPLIFVNAKDQADPEIEVLKNTITELTFNHPCWGERMPNACVPLELEIAELVAEGKQIMSLSEIKELNAISEVSVLSAEQLTDFLHFQHSLGKIVYFDTPQLRDNVIISPLLMVEVMRSFITGLYIFSLSSNYIPGTKKNN</sequence>
<dbReference type="PANTHER" id="PTHR24166:SF48">
    <property type="entry name" value="PROTEIN VAPYRIN"/>
    <property type="match status" value="1"/>
</dbReference>
<reference evidence="5" key="1">
    <citation type="submission" date="2021-03" db="EMBL/GenBank/DDBJ databases">
        <authorList>
            <person name="Bekaert M."/>
        </authorList>
    </citation>
    <scope>NUCLEOTIDE SEQUENCE</scope>
</reference>
<evidence type="ECO:0000256" key="2">
    <source>
        <dbReference type="ARBA" id="ARBA00023043"/>
    </source>
</evidence>
<feature type="repeat" description="ANK" evidence="3">
    <location>
        <begin position="70"/>
        <end position="102"/>
    </location>
</feature>
<dbReference type="PROSITE" id="PS50088">
    <property type="entry name" value="ANK_REPEAT"/>
    <property type="match status" value="2"/>
</dbReference>
<dbReference type="PROSITE" id="PS50297">
    <property type="entry name" value="ANK_REP_REGION"/>
    <property type="match status" value="2"/>
</dbReference>
<dbReference type="Gene3D" id="1.10.10.10">
    <property type="entry name" value="Winged helix-like DNA-binding domain superfamily/Winged helix DNA-binding domain"/>
    <property type="match status" value="1"/>
</dbReference>
<dbReference type="Gene3D" id="3.40.50.300">
    <property type="entry name" value="P-loop containing nucleotide triphosphate hydrolases"/>
    <property type="match status" value="1"/>
</dbReference>
<organism evidence="5 6">
    <name type="scientific">Mytilus edulis</name>
    <name type="common">Blue mussel</name>
    <dbReference type="NCBI Taxonomy" id="6550"/>
    <lineage>
        <taxon>Eukaryota</taxon>
        <taxon>Metazoa</taxon>
        <taxon>Spiralia</taxon>
        <taxon>Lophotrochozoa</taxon>
        <taxon>Mollusca</taxon>
        <taxon>Bivalvia</taxon>
        <taxon>Autobranchia</taxon>
        <taxon>Pteriomorphia</taxon>
        <taxon>Mytilida</taxon>
        <taxon>Mytiloidea</taxon>
        <taxon>Mytilidae</taxon>
        <taxon>Mytilinae</taxon>
        <taxon>Mytilus</taxon>
    </lineage>
</organism>
<protein>
    <recommendedName>
        <fullName evidence="7">Non-specific serine/threonine protein kinase</fullName>
    </recommendedName>
</protein>
<dbReference type="InterPro" id="IPR027417">
    <property type="entry name" value="P-loop_NTPase"/>
</dbReference>
<dbReference type="PANTHER" id="PTHR24166">
    <property type="entry name" value="ROLLING PEBBLES, ISOFORM B"/>
    <property type="match status" value="1"/>
</dbReference>
<keyword evidence="1" id="KW-0677">Repeat</keyword>
<evidence type="ECO:0000313" key="5">
    <source>
        <dbReference type="EMBL" id="CAG2204177.1"/>
    </source>
</evidence>
<evidence type="ECO:0000256" key="1">
    <source>
        <dbReference type="ARBA" id="ARBA00022737"/>
    </source>
</evidence>
<dbReference type="SMART" id="SM00248">
    <property type="entry name" value="ANK"/>
    <property type="match status" value="3"/>
</dbReference>
<keyword evidence="6" id="KW-1185">Reference proteome</keyword>
<dbReference type="InterPro" id="IPR050889">
    <property type="entry name" value="Dendritic_Spine_Reg/Scaffold"/>
</dbReference>
<dbReference type="SUPFAM" id="SSF48403">
    <property type="entry name" value="Ankyrin repeat"/>
    <property type="match status" value="1"/>
</dbReference>
<keyword evidence="2 3" id="KW-0040">ANK repeat</keyword>
<feature type="region of interest" description="Disordered" evidence="4">
    <location>
        <begin position="160"/>
        <end position="189"/>
    </location>
</feature>
<dbReference type="InterPro" id="IPR036770">
    <property type="entry name" value="Ankyrin_rpt-contain_sf"/>
</dbReference>
<name>A0A8S3R4R3_MYTED</name>
<proteinExistence type="predicted"/>
<dbReference type="Gene3D" id="1.25.40.20">
    <property type="entry name" value="Ankyrin repeat-containing domain"/>
    <property type="match status" value="2"/>
</dbReference>
<dbReference type="EMBL" id="CAJPWZ010000940">
    <property type="protein sequence ID" value="CAG2204177.1"/>
    <property type="molecule type" value="Genomic_DNA"/>
</dbReference>
<evidence type="ECO:0000256" key="3">
    <source>
        <dbReference type="PROSITE-ProRule" id="PRU00023"/>
    </source>
</evidence>
<dbReference type="Proteomes" id="UP000683360">
    <property type="component" value="Unassembled WGS sequence"/>
</dbReference>
<dbReference type="InterPro" id="IPR036388">
    <property type="entry name" value="WH-like_DNA-bd_sf"/>
</dbReference>
<comment type="caution">
    <text evidence="5">The sequence shown here is derived from an EMBL/GenBank/DDBJ whole genome shotgun (WGS) entry which is preliminary data.</text>
</comment>
<feature type="compositionally biased region" description="Polar residues" evidence="4">
    <location>
        <begin position="296"/>
        <end position="306"/>
    </location>
</feature>
<gene>
    <name evidence="5" type="ORF">MEDL_18657</name>
</gene>
<feature type="region of interest" description="Disordered" evidence="4">
    <location>
        <begin position="284"/>
        <end position="306"/>
    </location>
</feature>
<dbReference type="AlphaFoldDB" id="A0A8S3R4R3"/>
<evidence type="ECO:0000313" key="6">
    <source>
        <dbReference type="Proteomes" id="UP000683360"/>
    </source>
</evidence>
<evidence type="ECO:0008006" key="7">
    <source>
        <dbReference type="Google" id="ProtNLM"/>
    </source>
</evidence>
<dbReference type="OrthoDB" id="6139323at2759"/>
<evidence type="ECO:0000256" key="4">
    <source>
        <dbReference type="SAM" id="MobiDB-lite"/>
    </source>
</evidence>
<feature type="repeat" description="ANK" evidence="3">
    <location>
        <begin position="37"/>
        <end position="69"/>
    </location>
</feature>